<dbReference type="RefSeq" id="WP_077807349.1">
    <property type="nucleotide sequence ID" value="NZ_BJXS01000003.1"/>
</dbReference>
<comment type="similarity">
    <text evidence="1">Belongs to the glycosyltransferase 20 family.</text>
</comment>
<evidence type="ECO:0000256" key="1">
    <source>
        <dbReference type="ARBA" id="ARBA00008799"/>
    </source>
</evidence>
<dbReference type="EMBL" id="CP014691">
    <property type="protein sequence ID" value="AQS88324.1"/>
    <property type="molecule type" value="Genomic_DNA"/>
</dbReference>
<dbReference type="InterPro" id="IPR001830">
    <property type="entry name" value="Glyco_trans_20"/>
</dbReference>
<dbReference type="KEGG" id="nch:A0U93_10650"/>
<evidence type="ECO:0000313" key="2">
    <source>
        <dbReference type="EMBL" id="AQS88324.1"/>
    </source>
</evidence>
<dbReference type="GO" id="GO:0005992">
    <property type="term" value="P:trehalose biosynthetic process"/>
    <property type="evidence" value="ECO:0007669"/>
    <property type="project" value="InterPro"/>
</dbReference>
<evidence type="ECO:0000313" key="3">
    <source>
        <dbReference type="Proteomes" id="UP000188604"/>
    </source>
</evidence>
<dbReference type="PANTHER" id="PTHR10788">
    <property type="entry name" value="TREHALOSE-6-PHOSPHATE SYNTHASE"/>
    <property type="match status" value="1"/>
</dbReference>
<gene>
    <name evidence="2" type="ORF">A0U93_10650</name>
</gene>
<dbReference type="CDD" id="cd03788">
    <property type="entry name" value="GT20_TPS"/>
    <property type="match status" value="1"/>
</dbReference>
<dbReference type="Gene3D" id="3.40.50.2000">
    <property type="entry name" value="Glycogen Phosphorylase B"/>
    <property type="match status" value="2"/>
</dbReference>
<accession>A0A1U9KR48</accession>
<dbReference type="PANTHER" id="PTHR10788:SF106">
    <property type="entry name" value="BCDNA.GH08860"/>
    <property type="match status" value="1"/>
</dbReference>
<dbReference type="Pfam" id="PF00982">
    <property type="entry name" value="Glyco_transf_20"/>
    <property type="match status" value="1"/>
</dbReference>
<dbReference type="AlphaFoldDB" id="A0A1U9KR48"/>
<dbReference type="Proteomes" id="UP000188604">
    <property type="component" value="Chromosome"/>
</dbReference>
<reference evidence="2 3" key="1">
    <citation type="submission" date="2016-03" db="EMBL/GenBank/DDBJ databases">
        <title>Acetic acid bacteria sequencing.</title>
        <authorList>
            <person name="Brandt J."/>
            <person name="Jakob F."/>
            <person name="Vogel R.F."/>
        </authorList>
    </citation>
    <scope>NUCLEOTIDE SEQUENCE [LARGE SCALE GENOMIC DNA]</scope>
    <source>
        <strain evidence="2 3">NBRC 101099</strain>
    </source>
</reference>
<dbReference type="GO" id="GO:0003825">
    <property type="term" value="F:alpha,alpha-trehalose-phosphate synthase (UDP-forming) activity"/>
    <property type="evidence" value="ECO:0007669"/>
    <property type="project" value="TreeGrafter"/>
</dbReference>
<name>A0A1U9KR48_9PROT</name>
<keyword evidence="3" id="KW-1185">Reference proteome</keyword>
<dbReference type="SUPFAM" id="SSF53756">
    <property type="entry name" value="UDP-Glycosyltransferase/glycogen phosphorylase"/>
    <property type="match status" value="1"/>
</dbReference>
<organism evidence="2 3">
    <name type="scientific">Neoasaia chiangmaiensis</name>
    <dbReference type="NCBI Taxonomy" id="320497"/>
    <lineage>
        <taxon>Bacteria</taxon>
        <taxon>Pseudomonadati</taxon>
        <taxon>Pseudomonadota</taxon>
        <taxon>Alphaproteobacteria</taxon>
        <taxon>Acetobacterales</taxon>
        <taxon>Acetobacteraceae</taxon>
        <taxon>Neoasaia</taxon>
    </lineage>
</organism>
<sequence length="447" mass="50786">MGRLIVVSNRVPSPRERTQPAGGLTVGLKDAVRGVESLWFGWSGEYSDDVEHQKPNLDKVEGVTYATIDLTTEQHERFYENFSNGLLWPLCHYRIGIIDFHREDLRVYREVNALFADQLVPLLRPDDTIWVHDYHLFPLGEELRKRGVKSKIGFFLHIPFPPWSVTRVLPCAAEFLTDMTSYDLIGVQTDEDAHNMSDCFHMCGLEKDVHAFPIGIDPKEFAEQAISSLETPEVNRLRASLRNRKLIIGVDRLDYSKGIPERFHGYEALLKRYPEHINNVIFLQITPVSRGGVASYQALRRELDELAGRICGDHADFDWTPIRYLTQPVPRHILASFHRLADVALVTPLRDGMNLVAKEFVAAQDAENPGALILSHFAGAAPEMSEALLINPYDSDDIADALNTALTMPLDERRRRWETLDEEVTTRTAAHWAHGFLVKLQESNDTP</sequence>
<protein>
    <submittedName>
        <fullName evidence="2">Trehalose-6-phosphate synthase</fullName>
    </submittedName>
</protein>
<dbReference type="STRING" id="320497.A0U93_10650"/>
<proteinExistence type="inferred from homology"/>
<dbReference type="OrthoDB" id="9815690at2"/>